<organism evidence="2">
    <name type="scientific">Planktothricoides raciborskii GIHE-MW2</name>
    <dbReference type="NCBI Taxonomy" id="2792601"/>
    <lineage>
        <taxon>Bacteria</taxon>
        <taxon>Bacillati</taxon>
        <taxon>Cyanobacteriota</taxon>
        <taxon>Cyanophyceae</taxon>
        <taxon>Oscillatoriophycideae</taxon>
        <taxon>Oscillatoriales</taxon>
        <taxon>Oscillatoriaceae</taxon>
        <taxon>Planktothricoides</taxon>
    </lineage>
</organism>
<dbReference type="RefSeq" id="WP_054467711.1">
    <property type="nucleotide sequence ID" value="NZ_CP159837.1"/>
</dbReference>
<dbReference type="AlphaFoldDB" id="A0AAU8JGT5"/>
<evidence type="ECO:0000313" key="2">
    <source>
        <dbReference type="EMBL" id="XCM38032.1"/>
    </source>
</evidence>
<accession>A0AAU8JGT5</accession>
<proteinExistence type="predicted"/>
<gene>
    <name evidence="2" type="ORF">ABWT76_000855</name>
</gene>
<feature type="signal peptide" evidence="1">
    <location>
        <begin position="1"/>
        <end position="18"/>
    </location>
</feature>
<feature type="chain" id="PRO_5044009230" evidence="1">
    <location>
        <begin position="19"/>
        <end position="72"/>
    </location>
</feature>
<dbReference type="EMBL" id="CP159837">
    <property type="protein sequence ID" value="XCM38032.1"/>
    <property type="molecule type" value="Genomic_DNA"/>
</dbReference>
<keyword evidence="1" id="KW-0732">Signal</keyword>
<protein>
    <submittedName>
        <fullName evidence="2">Uncharacterized protein</fullName>
    </submittedName>
</protein>
<name>A0AAU8JGT5_9CYAN</name>
<reference evidence="2" key="1">
    <citation type="submission" date="2024-07" db="EMBL/GenBank/DDBJ databases">
        <authorList>
            <person name="Kim Y.J."/>
            <person name="Jeong J.Y."/>
        </authorList>
    </citation>
    <scope>NUCLEOTIDE SEQUENCE</scope>
    <source>
        <strain evidence="2">GIHE-MW2</strain>
    </source>
</reference>
<evidence type="ECO:0000256" key="1">
    <source>
        <dbReference type="SAM" id="SignalP"/>
    </source>
</evidence>
<sequence>MKATLVKIVLTAVSGAIATGFSFGGFVVEPASAQVSLTKQDNPFNTELRNNCHDNCEEHCNGEHENDTSSDQ</sequence>